<feature type="region of interest" description="Disordered" evidence="1">
    <location>
        <begin position="1"/>
        <end position="31"/>
    </location>
</feature>
<dbReference type="Proteomes" id="UP000186406">
    <property type="component" value="Unassembled WGS sequence"/>
</dbReference>
<evidence type="ECO:0000256" key="2">
    <source>
        <dbReference type="SAM" id="Phobius"/>
    </source>
</evidence>
<dbReference type="STRING" id="1123029.SAMN02745172_02581"/>
<accession>A0A1M7ZM98</accession>
<evidence type="ECO:0000256" key="1">
    <source>
        <dbReference type="SAM" id="MobiDB-lite"/>
    </source>
</evidence>
<feature type="transmembrane region" description="Helical" evidence="2">
    <location>
        <begin position="41"/>
        <end position="62"/>
    </location>
</feature>
<sequence length="73" mass="7860">MKAHPVMTPPGVMKRPGATRRPMARNGRGTPRPGTLWVRRVGWLVLIWVASVAALGVVALVFRAVMSLAGMTP</sequence>
<evidence type="ECO:0008006" key="5">
    <source>
        <dbReference type="Google" id="ProtNLM"/>
    </source>
</evidence>
<proteinExistence type="predicted"/>
<evidence type="ECO:0000313" key="3">
    <source>
        <dbReference type="EMBL" id="SHO65932.1"/>
    </source>
</evidence>
<reference evidence="3 4" key="1">
    <citation type="submission" date="2016-12" db="EMBL/GenBank/DDBJ databases">
        <authorList>
            <person name="Song W.-J."/>
            <person name="Kurnit D.M."/>
        </authorList>
    </citation>
    <scope>NUCLEOTIDE SEQUENCE [LARGE SCALE GENOMIC DNA]</scope>
    <source>
        <strain evidence="3 4">DSM 19599</strain>
    </source>
</reference>
<keyword evidence="2" id="KW-0812">Transmembrane</keyword>
<dbReference type="InterPro" id="IPR018895">
    <property type="entry name" value="DUF2474"/>
</dbReference>
<dbReference type="AlphaFoldDB" id="A0A1M7ZM98"/>
<evidence type="ECO:0000313" key="4">
    <source>
        <dbReference type="Proteomes" id="UP000186406"/>
    </source>
</evidence>
<gene>
    <name evidence="3" type="ORF">SAMN02745172_02581</name>
</gene>
<keyword evidence="4" id="KW-1185">Reference proteome</keyword>
<name>A0A1M7ZM98_9HYPH</name>
<dbReference type="Pfam" id="PF10617">
    <property type="entry name" value="DUF2474"/>
    <property type="match status" value="1"/>
</dbReference>
<organism evidence="3 4">
    <name type="scientific">Pseudoxanthobacter soli DSM 19599</name>
    <dbReference type="NCBI Taxonomy" id="1123029"/>
    <lineage>
        <taxon>Bacteria</taxon>
        <taxon>Pseudomonadati</taxon>
        <taxon>Pseudomonadota</taxon>
        <taxon>Alphaproteobacteria</taxon>
        <taxon>Hyphomicrobiales</taxon>
        <taxon>Segnochrobactraceae</taxon>
        <taxon>Pseudoxanthobacter</taxon>
    </lineage>
</organism>
<protein>
    <recommendedName>
        <fullName evidence="5">DUF2474 domain-containing protein</fullName>
    </recommendedName>
</protein>
<keyword evidence="2" id="KW-1133">Transmembrane helix</keyword>
<dbReference type="EMBL" id="FRXO01000005">
    <property type="protein sequence ID" value="SHO65932.1"/>
    <property type="molecule type" value="Genomic_DNA"/>
</dbReference>
<keyword evidence="2" id="KW-0472">Membrane</keyword>